<keyword evidence="2" id="KW-1185">Reference proteome</keyword>
<evidence type="ECO:0000313" key="2">
    <source>
        <dbReference type="Proteomes" id="UP001152795"/>
    </source>
</evidence>
<accession>A0A7D9J5I7</accession>
<dbReference type="Proteomes" id="UP001152795">
    <property type="component" value="Unassembled WGS sequence"/>
</dbReference>
<dbReference type="AlphaFoldDB" id="A0A7D9J5I7"/>
<protein>
    <submittedName>
        <fullName evidence="1">Uncharacterized protein</fullName>
    </submittedName>
</protein>
<name>A0A7D9J5I7_PARCT</name>
<evidence type="ECO:0000313" key="1">
    <source>
        <dbReference type="EMBL" id="CAB4022429.1"/>
    </source>
</evidence>
<reference evidence="1" key="1">
    <citation type="submission" date="2020-04" db="EMBL/GenBank/DDBJ databases">
        <authorList>
            <person name="Alioto T."/>
            <person name="Alioto T."/>
            <person name="Gomez Garrido J."/>
        </authorList>
    </citation>
    <scope>NUCLEOTIDE SEQUENCE</scope>
    <source>
        <strain evidence="1">A484AB</strain>
    </source>
</reference>
<organism evidence="1 2">
    <name type="scientific">Paramuricea clavata</name>
    <name type="common">Red gorgonian</name>
    <name type="synonym">Violescent sea-whip</name>
    <dbReference type="NCBI Taxonomy" id="317549"/>
    <lineage>
        <taxon>Eukaryota</taxon>
        <taxon>Metazoa</taxon>
        <taxon>Cnidaria</taxon>
        <taxon>Anthozoa</taxon>
        <taxon>Octocorallia</taxon>
        <taxon>Malacalcyonacea</taxon>
        <taxon>Plexauridae</taxon>
        <taxon>Paramuricea</taxon>
    </lineage>
</organism>
<comment type="caution">
    <text evidence="1">The sequence shown here is derived from an EMBL/GenBank/DDBJ whole genome shotgun (WGS) entry which is preliminary data.</text>
</comment>
<dbReference type="EMBL" id="CACRXK020011974">
    <property type="protein sequence ID" value="CAB4022429.1"/>
    <property type="molecule type" value="Genomic_DNA"/>
</dbReference>
<gene>
    <name evidence="1" type="ORF">PACLA_8A043406</name>
</gene>
<feature type="non-terminal residue" evidence="1">
    <location>
        <position position="191"/>
    </location>
</feature>
<sequence>MCYLKYKKYSDVKLSDNYKLGKIYVSHIKDMTLEEFVEARQIHCGLQRHSSDCYCNSLIEAAKEIISGGICPLALLYKTRFNQQYKTDKAVQQLMQLPVVIFPIKTKLYVTRYSSGTNYDKFIELLENLVPDSKCESINKEELKLLCSLATNEKDKKLIRVAASSHLSATQSKAKLGIDDINSEREAVYAA</sequence>
<proteinExistence type="predicted"/>